<evidence type="ECO:0000313" key="2">
    <source>
        <dbReference type="Proteomes" id="UP000887565"/>
    </source>
</evidence>
<proteinExistence type="predicted"/>
<dbReference type="AlphaFoldDB" id="A0A915KWS1"/>
<sequence length="71" mass="7979">MMATAPPINKHKPSMAQNRKMQMMRRLLAIIVGVTCLVGIESIHSHNVHHTSAVDRFPKKGTLEHQESAEH</sequence>
<feature type="region of interest" description="Disordered" evidence="1">
    <location>
        <begin position="48"/>
        <end position="71"/>
    </location>
</feature>
<dbReference type="Proteomes" id="UP000887565">
    <property type="component" value="Unplaced"/>
</dbReference>
<accession>A0A915KWS1</accession>
<feature type="compositionally biased region" description="Basic and acidic residues" evidence="1">
    <location>
        <begin position="52"/>
        <end position="71"/>
    </location>
</feature>
<reference evidence="3" key="1">
    <citation type="submission" date="2022-11" db="UniProtKB">
        <authorList>
            <consortium name="WormBaseParasite"/>
        </authorList>
    </citation>
    <scope>IDENTIFICATION</scope>
</reference>
<name>A0A915KWS1_ROMCU</name>
<evidence type="ECO:0000256" key="1">
    <source>
        <dbReference type="SAM" id="MobiDB-lite"/>
    </source>
</evidence>
<protein>
    <submittedName>
        <fullName evidence="3">Uncharacterized protein</fullName>
    </submittedName>
</protein>
<evidence type="ECO:0000313" key="3">
    <source>
        <dbReference type="WBParaSite" id="nRc.2.0.1.t42609-RA"/>
    </source>
</evidence>
<keyword evidence="2" id="KW-1185">Reference proteome</keyword>
<dbReference type="WBParaSite" id="nRc.2.0.1.t42609-RA">
    <property type="protein sequence ID" value="nRc.2.0.1.t42609-RA"/>
    <property type="gene ID" value="nRc.2.0.1.g42609"/>
</dbReference>
<organism evidence="2 3">
    <name type="scientific">Romanomermis culicivorax</name>
    <name type="common">Nematode worm</name>
    <dbReference type="NCBI Taxonomy" id="13658"/>
    <lineage>
        <taxon>Eukaryota</taxon>
        <taxon>Metazoa</taxon>
        <taxon>Ecdysozoa</taxon>
        <taxon>Nematoda</taxon>
        <taxon>Enoplea</taxon>
        <taxon>Dorylaimia</taxon>
        <taxon>Mermithida</taxon>
        <taxon>Mermithoidea</taxon>
        <taxon>Mermithidae</taxon>
        <taxon>Romanomermis</taxon>
    </lineage>
</organism>